<dbReference type="EMBL" id="VIGH01000002">
    <property type="protein sequence ID" value="TQF73843.1"/>
    <property type="molecule type" value="Genomic_DNA"/>
</dbReference>
<evidence type="ECO:0000256" key="1">
    <source>
        <dbReference type="SAM" id="Phobius"/>
    </source>
</evidence>
<keyword evidence="1" id="KW-1133">Transmembrane helix</keyword>
<evidence type="ECO:0000313" key="2">
    <source>
        <dbReference type="EMBL" id="TQF73843.1"/>
    </source>
</evidence>
<dbReference type="AlphaFoldDB" id="A0A541BNE1"/>
<sequence>MNAQDRKAAKDRNAGDLIGDGRVVAVLERAAWGVNPLLDLASSDPLGIKARTFLPNAEDRSLVEKSLDGAAWLLDLAEVPGTAAWVRASDERRARWWLTRLGLLNTIVVAFPGVLGPLAKRLPLQDLLGFANQTLVLVAVARELGVTDRSAQVDMLAAVLCKRSTDARTLLAQERAGEPSDESAAGWRPLAMLGGLWRTARTLRAIPDELHKRPQPSRPYQVLGHVPFLGAVADYLGERGALFDAAVQGRRWIDGHTVRTAVEHTGALGATTV</sequence>
<feature type="transmembrane region" description="Helical" evidence="1">
    <location>
        <begin position="97"/>
        <end position="115"/>
    </location>
</feature>
<reference evidence="2 3" key="1">
    <citation type="submission" date="2019-06" db="EMBL/GenBank/DDBJ databases">
        <title>Rhodococcus spaelei sp. nov., isolated from a cave.</title>
        <authorList>
            <person name="Lee S.D."/>
        </authorList>
    </citation>
    <scope>NUCLEOTIDE SEQUENCE [LARGE SCALE GENOMIC DNA]</scope>
    <source>
        <strain evidence="2 3">C9-5</strain>
    </source>
</reference>
<keyword evidence="1" id="KW-0812">Transmembrane</keyword>
<dbReference type="OrthoDB" id="3825591at2"/>
<evidence type="ECO:0000313" key="3">
    <source>
        <dbReference type="Proteomes" id="UP000316256"/>
    </source>
</evidence>
<keyword evidence="3" id="KW-1185">Reference proteome</keyword>
<dbReference type="Proteomes" id="UP000316256">
    <property type="component" value="Unassembled WGS sequence"/>
</dbReference>
<dbReference type="RefSeq" id="WP_142095392.1">
    <property type="nucleotide sequence ID" value="NZ_VIGH01000002.1"/>
</dbReference>
<comment type="caution">
    <text evidence="2">The sequence shown here is derived from an EMBL/GenBank/DDBJ whole genome shotgun (WGS) entry which is preliminary data.</text>
</comment>
<gene>
    <name evidence="2" type="ORF">FK531_03940</name>
</gene>
<proteinExistence type="predicted"/>
<protein>
    <submittedName>
        <fullName evidence="2">Uncharacterized protein</fullName>
    </submittedName>
</protein>
<name>A0A541BNE1_9NOCA</name>
<accession>A0A541BNE1</accession>
<organism evidence="2 3">
    <name type="scientific">Rhodococcus spelaei</name>
    <dbReference type="NCBI Taxonomy" id="2546320"/>
    <lineage>
        <taxon>Bacteria</taxon>
        <taxon>Bacillati</taxon>
        <taxon>Actinomycetota</taxon>
        <taxon>Actinomycetes</taxon>
        <taxon>Mycobacteriales</taxon>
        <taxon>Nocardiaceae</taxon>
        <taxon>Rhodococcus</taxon>
    </lineage>
</organism>
<keyword evidence="1" id="KW-0472">Membrane</keyword>